<organism evidence="1 2">
    <name type="scientific">Lindgomyces ingoldianus</name>
    <dbReference type="NCBI Taxonomy" id="673940"/>
    <lineage>
        <taxon>Eukaryota</taxon>
        <taxon>Fungi</taxon>
        <taxon>Dikarya</taxon>
        <taxon>Ascomycota</taxon>
        <taxon>Pezizomycotina</taxon>
        <taxon>Dothideomycetes</taxon>
        <taxon>Pleosporomycetidae</taxon>
        <taxon>Pleosporales</taxon>
        <taxon>Lindgomycetaceae</taxon>
        <taxon>Lindgomyces</taxon>
    </lineage>
</organism>
<keyword evidence="2" id="KW-1185">Reference proteome</keyword>
<comment type="caution">
    <text evidence="1">The sequence shown here is derived from an EMBL/GenBank/DDBJ whole genome shotgun (WGS) entry which is preliminary data.</text>
</comment>
<dbReference type="EMBL" id="MU003492">
    <property type="protein sequence ID" value="KAF2478002.1"/>
    <property type="molecule type" value="Genomic_DNA"/>
</dbReference>
<gene>
    <name evidence="1" type="ORF">BDR25DRAFT_348298</name>
</gene>
<reference evidence="1" key="1">
    <citation type="journal article" date="2020" name="Stud. Mycol.">
        <title>101 Dothideomycetes genomes: a test case for predicting lifestyles and emergence of pathogens.</title>
        <authorList>
            <person name="Haridas S."/>
            <person name="Albert R."/>
            <person name="Binder M."/>
            <person name="Bloem J."/>
            <person name="Labutti K."/>
            <person name="Salamov A."/>
            <person name="Andreopoulos B."/>
            <person name="Baker S."/>
            <person name="Barry K."/>
            <person name="Bills G."/>
            <person name="Bluhm B."/>
            <person name="Cannon C."/>
            <person name="Castanera R."/>
            <person name="Culley D."/>
            <person name="Daum C."/>
            <person name="Ezra D."/>
            <person name="Gonzalez J."/>
            <person name="Henrissat B."/>
            <person name="Kuo A."/>
            <person name="Liang C."/>
            <person name="Lipzen A."/>
            <person name="Lutzoni F."/>
            <person name="Magnuson J."/>
            <person name="Mondo S."/>
            <person name="Nolan M."/>
            <person name="Ohm R."/>
            <person name="Pangilinan J."/>
            <person name="Park H.-J."/>
            <person name="Ramirez L."/>
            <person name="Alfaro M."/>
            <person name="Sun H."/>
            <person name="Tritt A."/>
            <person name="Yoshinaga Y."/>
            <person name="Zwiers L.-H."/>
            <person name="Turgeon B."/>
            <person name="Goodwin S."/>
            <person name="Spatafora J."/>
            <person name="Crous P."/>
            <person name="Grigoriev I."/>
        </authorList>
    </citation>
    <scope>NUCLEOTIDE SEQUENCE</scope>
    <source>
        <strain evidence="1">ATCC 200398</strain>
    </source>
</reference>
<protein>
    <submittedName>
        <fullName evidence="1">Uncharacterized protein</fullName>
    </submittedName>
</protein>
<evidence type="ECO:0000313" key="2">
    <source>
        <dbReference type="Proteomes" id="UP000799755"/>
    </source>
</evidence>
<proteinExistence type="predicted"/>
<dbReference type="Proteomes" id="UP000799755">
    <property type="component" value="Unassembled WGS sequence"/>
</dbReference>
<evidence type="ECO:0000313" key="1">
    <source>
        <dbReference type="EMBL" id="KAF2478002.1"/>
    </source>
</evidence>
<sequence>MLANGFWVVNPLFNLGFSHWFLQMKILSVLVTNNVFNRVIALRAYGRDSDIICGI</sequence>
<name>A0ACB6RHK9_9PLEO</name>
<accession>A0ACB6RHK9</accession>